<evidence type="ECO:0000256" key="2">
    <source>
        <dbReference type="SAM" id="Phobius"/>
    </source>
</evidence>
<protein>
    <recommendedName>
        <fullName evidence="5">SMODS and SLOG-associating 2TM effector domain-containing protein</fullName>
    </recommendedName>
</protein>
<keyword evidence="2" id="KW-0812">Transmembrane</keyword>
<evidence type="ECO:0000256" key="1">
    <source>
        <dbReference type="SAM" id="MobiDB-lite"/>
    </source>
</evidence>
<keyword evidence="2" id="KW-0472">Membrane</keyword>
<gene>
    <name evidence="3" type="ORF">D934_06220</name>
</gene>
<dbReference type="PATRIC" id="fig|155920.8.peg.1461"/>
<evidence type="ECO:0000313" key="3">
    <source>
        <dbReference type="EMBL" id="AIC11207.1"/>
    </source>
</evidence>
<dbReference type="Proteomes" id="UP000027215">
    <property type="component" value="Chromosome"/>
</dbReference>
<dbReference type="EMBL" id="CP006696">
    <property type="protein sequence ID" value="AIC11207.1"/>
    <property type="molecule type" value="Genomic_DNA"/>
</dbReference>
<sequence>MNRILIKGQAFPYADQRSLPQRPYPSHHRQKNSDELMNTAAPEARTKYEAEFDLAYHVRLYERHIRFYCRLRKLFVFSSVLAGTVAIGNVVSGLPWLVSLLSVVVAVAGLADLVFDLSNQTVAYEYQRRKCVELQVEQSALTLEELDSQMRKILIDAPPEIEALRMPSYNDVLRTLGHVARVQLLTRVERVLDKIA</sequence>
<dbReference type="AlphaFoldDB" id="A0A060HE36"/>
<accession>A0A060HE36</accession>
<evidence type="ECO:0000313" key="4">
    <source>
        <dbReference type="Proteomes" id="UP000027215"/>
    </source>
</evidence>
<feature type="transmembrane region" description="Helical" evidence="2">
    <location>
        <begin position="74"/>
        <end position="91"/>
    </location>
</feature>
<name>A0A060HE36_XYLFS</name>
<dbReference type="HOGENOM" id="CLU_1651520_0_0_6"/>
<feature type="region of interest" description="Disordered" evidence="1">
    <location>
        <begin position="16"/>
        <end position="36"/>
    </location>
</feature>
<organism evidence="3 4">
    <name type="scientific">Xylella fastidiosa subsp. sandyi Ann-1</name>
    <dbReference type="NCBI Taxonomy" id="155920"/>
    <lineage>
        <taxon>Bacteria</taxon>
        <taxon>Pseudomonadati</taxon>
        <taxon>Pseudomonadota</taxon>
        <taxon>Gammaproteobacteria</taxon>
        <taxon>Lysobacterales</taxon>
        <taxon>Lysobacteraceae</taxon>
        <taxon>Xylella</taxon>
    </lineage>
</organism>
<dbReference type="KEGG" id="xfs:D934_06220"/>
<evidence type="ECO:0008006" key="5">
    <source>
        <dbReference type="Google" id="ProtNLM"/>
    </source>
</evidence>
<keyword evidence="2" id="KW-1133">Transmembrane helix</keyword>
<feature type="transmembrane region" description="Helical" evidence="2">
    <location>
        <begin position="97"/>
        <end position="115"/>
    </location>
</feature>
<reference evidence="3 4" key="1">
    <citation type="submission" date="2013-08" db="EMBL/GenBank/DDBJ databases">
        <authorList>
            <person name="Stouthamer R."/>
            <person name="Nunney L."/>
        </authorList>
    </citation>
    <scope>NUCLEOTIDE SEQUENCE [LARGE SCALE GENOMIC DNA]</scope>
    <source>
        <strain evidence="4">ann-1</strain>
    </source>
</reference>
<proteinExistence type="predicted"/>
<dbReference type="RefSeq" id="WP_230577882.1">
    <property type="nucleotide sequence ID" value="NZ_CP006696.1"/>
</dbReference>